<feature type="domain" description="BRCT" evidence="11">
    <location>
        <begin position="116"/>
        <end position="190"/>
    </location>
</feature>
<keyword evidence="3" id="KW-0158">Chromosome</keyword>
<keyword evidence="4" id="KW-0227">DNA damage</keyword>
<dbReference type="PANTHER" id="PTHR12162">
    <property type="entry name" value="NIBRIN-RELATED"/>
    <property type="match status" value="1"/>
</dbReference>
<keyword evidence="7" id="KW-0131">Cell cycle</keyword>
<dbReference type="PROSITE" id="PS50006">
    <property type="entry name" value="FHA_DOMAIN"/>
    <property type="match status" value="1"/>
</dbReference>
<dbReference type="InterPro" id="IPR001357">
    <property type="entry name" value="BRCT_dom"/>
</dbReference>
<evidence type="ECO:0000256" key="3">
    <source>
        <dbReference type="ARBA" id="ARBA00022454"/>
    </source>
</evidence>
<organism evidence="12 13">
    <name type="scientific">Klebsormidium nitens</name>
    <name type="common">Green alga</name>
    <name type="synonym">Ulothrix nitens</name>
    <dbReference type="NCBI Taxonomy" id="105231"/>
    <lineage>
        <taxon>Eukaryota</taxon>
        <taxon>Viridiplantae</taxon>
        <taxon>Streptophyta</taxon>
        <taxon>Klebsormidiophyceae</taxon>
        <taxon>Klebsormidiales</taxon>
        <taxon>Klebsormidiaceae</taxon>
        <taxon>Klebsormidium</taxon>
    </lineage>
</organism>
<evidence type="ECO:0000313" key="12">
    <source>
        <dbReference type="EMBL" id="GAQ81046.1"/>
    </source>
</evidence>
<evidence type="ECO:0000256" key="1">
    <source>
        <dbReference type="ARBA" id="ARBA00004123"/>
    </source>
</evidence>
<dbReference type="STRING" id="105231.A0A1Y1HX11"/>
<dbReference type="GO" id="GO:0007095">
    <property type="term" value="P:mitotic G2 DNA damage checkpoint signaling"/>
    <property type="evidence" value="ECO:0000318"/>
    <property type="project" value="GO_Central"/>
</dbReference>
<dbReference type="GO" id="GO:0030870">
    <property type="term" value="C:Mre11 complex"/>
    <property type="evidence" value="ECO:0000318"/>
    <property type="project" value="GO_Central"/>
</dbReference>
<dbReference type="Gene3D" id="2.60.200.20">
    <property type="match status" value="1"/>
</dbReference>
<comment type="similarity">
    <text evidence="8">Belongs to the Nibrin family.</text>
</comment>
<keyword evidence="6" id="KW-0539">Nucleus</keyword>
<feature type="region of interest" description="Disordered" evidence="9">
    <location>
        <begin position="525"/>
        <end position="554"/>
    </location>
</feature>
<dbReference type="GO" id="GO:0003684">
    <property type="term" value="F:damaged DNA binding"/>
    <property type="evidence" value="ECO:0000318"/>
    <property type="project" value="GO_Central"/>
</dbReference>
<feature type="compositionally biased region" description="Polar residues" evidence="9">
    <location>
        <begin position="362"/>
        <end position="374"/>
    </location>
</feature>
<dbReference type="EMBL" id="DF237018">
    <property type="protein sequence ID" value="GAQ81046.1"/>
    <property type="molecule type" value="Genomic_DNA"/>
</dbReference>
<dbReference type="InterPro" id="IPR036420">
    <property type="entry name" value="BRCT_dom_sf"/>
</dbReference>
<evidence type="ECO:0000256" key="8">
    <source>
        <dbReference type="ARBA" id="ARBA00044757"/>
    </source>
</evidence>
<protein>
    <recommendedName>
        <fullName evidence="14">FHA domain-containing protein</fullName>
    </recommendedName>
</protein>
<evidence type="ECO:0000256" key="7">
    <source>
        <dbReference type="ARBA" id="ARBA00023306"/>
    </source>
</evidence>
<dbReference type="Proteomes" id="UP000054558">
    <property type="component" value="Unassembled WGS sequence"/>
</dbReference>
<gene>
    <name evidence="12" type="ORF">KFL_000690240</name>
</gene>
<keyword evidence="5" id="KW-0234">DNA repair</keyword>
<feature type="compositionally biased region" description="Polar residues" evidence="9">
    <location>
        <begin position="391"/>
        <end position="408"/>
    </location>
</feature>
<evidence type="ECO:0000259" key="10">
    <source>
        <dbReference type="PROSITE" id="PS50006"/>
    </source>
</evidence>
<feature type="region of interest" description="Disordered" evidence="9">
    <location>
        <begin position="326"/>
        <end position="425"/>
    </location>
</feature>
<dbReference type="Pfam" id="PF00498">
    <property type="entry name" value="FHA"/>
    <property type="match status" value="1"/>
</dbReference>
<feature type="compositionally biased region" description="Pro residues" evidence="9">
    <location>
        <begin position="375"/>
        <end position="384"/>
    </location>
</feature>
<feature type="region of interest" description="Disordered" evidence="9">
    <location>
        <begin position="269"/>
        <end position="300"/>
    </location>
</feature>
<evidence type="ECO:0000256" key="4">
    <source>
        <dbReference type="ARBA" id="ARBA00022763"/>
    </source>
</evidence>
<dbReference type="GO" id="GO:0005694">
    <property type="term" value="C:chromosome"/>
    <property type="evidence" value="ECO:0007669"/>
    <property type="project" value="UniProtKB-SubCell"/>
</dbReference>
<feature type="domain" description="FHA" evidence="10">
    <location>
        <begin position="27"/>
        <end position="88"/>
    </location>
</feature>
<name>A0A1Y1HX11_KLENI</name>
<dbReference type="OMA" id="RDETCHV"/>
<dbReference type="Pfam" id="PF00533">
    <property type="entry name" value="BRCT"/>
    <property type="match status" value="1"/>
</dbReference>
<dbReference type="AlphaFoldDB" id="A0A1Y1HX11"/>
<evidence type="ECO:0000256" key="6">
    <source>
        <dbReference type="ARBA" id="ARBA00023242"/>
    </source>
</evidence>
<dbReference type="FunFam" id="2.60.200.20:FF:000017">
    <property type="entry name" value="Nibrin"/>
    <property type="match status" value="1"/>
</dbReference>
<dbReference type="InterPro" id="IPR008984">
    <property type="entry name" value="SMAD_FHA_dom_sf"/>
</dbReference>
<dbReference type="InterPro" id="IPR000253">
    <property type="entry name" value="FHA_dom"/>
</dbReference>
<proteinExistence type="inferred from homology"/>
<dbReference type="InterPro" id="IPR040227">
    <property type="entry name" value="Nibrin-rel"/>
</dbReference>
<reference evidence="12 13" key="1">
    <citation type="journal article" date="2014" name="Nat. Commun.">
        <title>Klebsormidium flaccidum genome reveals primary factors for plant terrestrial adaptation.</title>
        <authorList>
            <person name="Hori K."/>
            <person name="Maruyama F."/>
            <person name="Fujisawa T."/>
            <person name="Togashi T."/>
            <person name="Yamamoto N."/>
            <person name="Seo M."/>
            <person name="Sato S."/>
            <person name="Yamada T."/>
            <person name="Mori H."/>
            <person name="Tajima N."/>
            <person name="Moriyama T."/>
            <person name="Ikeuchi M."/>
            <person name="Watanabe M."/>
            <person name="Wada H."/>
            <person name="Kobayashi K."/>
            <person name="Saito M."/>
            <person name="Masuda T."/>
            <person name="Sasaki-Sekimoto Y."/>
            <person name="Mashiguchi K."/>
            <person name="Awai K."/>
            <person name="Shimojima M."/>
            <person name="Masuda S."/>
            <person name="Iwai M."/>
            <person name="Nobusawa T."/>
            <person name="Narise T."/>
            <person name="Kondo S."/>
            <person name="Saito H."/>
            <person name="Sato R."/>
            <person name="Murakawa M."/>
            <person name="Ihara Y."/>
            <person name="Oshima-Yamada Y."/>
            <person name="Ohtaka K."/>
            <person name="Satoh M."/>
            <person name="Sonobe K."/>
            <person name="Ishii M."/>
            <person name="Ohtani R."/>
            <person name="Kanamori-Sato M."/>
            <person name="Honoki R."/>
            <person name="Miyazaki D."/>
            <person name="Mochizuki H."/>
            <person name="Umetsu J."/>
            <person name="Higashi K."/>
            <person name="Shibata D."/>
            <person name="Kamiya Y."/>
            <person name="Sato N."/>
            <person name="Nakamura Y."/>
            <person name="Tabata S."/>
            <person name="Ida S."/>
            <person name="Kurokawa K."/>
            <person name="Ohta H."/>
        </authorList>
    </citation>
    <scope>NUCLEOTIDE SEQUENCE [LARGE SCALE GENOMIC DNA]</scope>
    <source>
        <strain evidence="12 13">NIES-2285</strain>
    </source>
</reference>
<evidence type="ECO:0000256" key="2">
    <source>
        <dbReference type="ARBA" id="ARBA00004286"/>
    </source>
</evidence>
<evidence type="ECO:0000313" key="13">
    <source>
        <dbReference type="Proteomes" id="UP000054558"/>
    </source>
</evidence>
<dbReference type="CDD" id="cd22667">
    <property type="entry name" value="FHA_NBN"/>
    <property type="match status" value="1"/>
</dbReference>
<evidence type="ECO:0000256" key="5">
    <source>
        <dbReference type="ARBA" id="ARBA00023204"/>
    </source>
</evidence>
<sequence length="554" mass="59412">MVWQLSSTPTNPAPVPITYHFTAPGEYKVGRKDCTVTINTDKTVSRLHADIIVGPSPTVLSPEGAIPRPFIKIKDLSKFGTFINKQHESHPIKDLPDAEAHLKDGDIVTFGSTHCSFRLTFIPLVLCLPCGLSTSKAQIVERAAKQIGAFLVDTWSPQCTHLLAEDGTALSPLFYEAVGAGKPVVTLEWIQAFAARETPSKPVPDPSSFLPTFTVARARAPPASHQVALPEARRGLLSGFVVLLAATAPYDPHLRDMISAAGGQLEETALPSEKKHRQRLYVKASKAAAGDEDPADAEKCQQATEQKLMLAILTGQLALADVTVPQPAASEGSKGTDVTTDDEMAEAGEEVAGPSTAPGDGWNSTPHIRTSQAQKPPPRPPVVLPPRRSVATPSTPAESPSRATQANGATPAGDREGSGADSKAEILFEPGLVKVDLNRPQPVYGIGASSQWDGTGPNFKRFRKVLPIGGAGNSFETLIPYAKEPYKESNEFRNREVEDFVREEKAKTVAAAAADDLFNAEKIRRQKAAAKAAPRRDDSDMPPPKPRAPAKRKR</sequence>
<dbReference type="SUPFAM" id="SSF49879">
    <property type="entry name" value="SMAD/FHA domain"/>
    <property type="match status" value="1"/>
</dbReference>
<comment type="subcellular location">
    <subcellularLocation>
        <location evidence="2">Chromosome</location>
    </subcellularLocation>
    <subcellularLocation>
        <location evidence="1">Nucleus</location>
    </subcellularLocation>
</comment>
<feature type="compositionally biased region" description="Acidic residues" evidence="9">
    <location>
        <begin position="339"/>
        <end position="349"/>
    </location>
</feature>
<dbReference type="PANTHER" id="PTHR12162:SF0">
    <property type="entry name" value="NIBRIN"/>
    <property type="match status" value="1"/>
</dbReference>
<evidence type="ECO:0000256" key="9">
    <source>
        <dbReference type="SAM" id="MobiDB-lite"/>
    </source>
</evidence>
<dbReference type="GO" id="GO:0000724">
    <property type="term" value="P:double-strand break repair via homologous recombination"/>
    <property type="evidence" value="ECO:0000318"/>
    <property type="project" value="GO_Central"/>
</dbReference>
<feature type="compositionally biased region" description="Basic and acidic residues" evidence="9">
    <location>
        <begin position="413"/>
        <end position="425"/>
    </location>
</feature>
<evidence type="ECO:0008006" key="14">
    <source>
        <dbReference type="Google" id="ProtNLM"/>
    </source>
</evidence>
<keyword evidence="13" id="KW-1185">Reference proteome</keyword>
<evidence type="ECO:0000259" key="11">
    <source>
        <dbReference type="PROSITE" id="PS50172"/>
    </source>
</evidence>
<accession>A0A1Y1HX11</accession>
<dbReference type="SUPFAM" id="SSF52113">
    <property type="entry name" value="BRCT domain"/>
    <property type="match status" value="1"/>
</dbReference>
<dbReference type="Gene3D" id="3.40.50.10190">
    <property type="entry name" value="BRCT domain"/>
    <property type="match status" value="1"/>
</dbReference>
<dbReference type="OrthoDB" id="552194at2759"/>
<dbReference type="PROSITE" id="PS50172">
    <property type="entry name" value="BRCT"/>
    <property type="match status" value="1"/>
</dbReference>